<feature type="transmembrane region" description="Helical" evidence="2">
    <location>
        <begin position="85"/>
        <end position="103"/>
    </location>
</feature>
<dbReference type="AlphaFoldDB" id="A0A7S1IG09"/>
<feature type="region of interest" description="Disordered" evidence="1">
    <location>
        <begin position="129"/>
        <end position="197"/>
    </location>
</feature>
<organism evidence="3">
    <name type="scientific">Eutreptiella gymnastica</name>
    <dbReference type="NCBI Taxonomy" id="73025"/>
    <lineage>
        <taxon>Eukaryota</taxon>
        <taxon>Discoba</taxon>
        <taxon>Euglenozoa</taxon>
        <taxon>Euglenida</taxon>
        <taxon>Spirocuta</taxon>
        <taxon>Euglenophyceae</taxon>
        <taxon>Eutreptiales</taxon>
        <taxon>Eutreptiaceae</taxon>
        <taxon>Eutreptiella</taxon>
    </lineage>
</organism>
<feature type="compositionally biased region" description="Acidic residues" evidence="1">
    <location>
        <begin position="131"/>
        <end position="144"/>
    </location>
</feature>
<proteinExistence type="predicted"/>
<accession>A0A7S1IG09</accession>
<evidence type="ECO:0000256" key="1">
    <source>
        <dbReference type="SAM" id="MobiDB-lite"/>
    </source>
</evidence>
<name>A0A7S1IG09_9EUGL</name>
<evidence type="ECO:0000256" key="2">
    <source>
        <dbReference type="SAM" id="Phobius"/>
    </source>
</evidence>
<reference evidence="3" key="1">
    <citation type="submission" date="2021-01" db="EMBL/GenBank/DDBJ databases">
        <authorList>
            <person name="Corre E."/>
            <person name="Pelletier E."/>
            <person name="Niang G."/>
            <person name="Scheremetjew M."/>
            <person name="Finn R."/>
            <person name="Kale V."/>
            <person name="Holt S."/>
            <person name="Cochrane G."/>
            <person name="Meng A."/>
            <person name="Brown T."/>
            <person name="Cohen L."/>
        </authorList>
    </citation>
    <scope>NUCLEOTIDE SEQUENCE</scope>
    <source>
        <strain evidence="3">NIES-381</strain>
    </source>
</reference>
<keyword evidence="2" id="KW-1133">Transmembrane helix</keyword>
<dbReference type="EMBL" id="HBGA01059474">
    <property type="protein sequence ID" value="CAD9010888.1"/>
    <property type="molecule type" value="Transcribed_RNA"/>
</dbReference>
<evidence type="ECO:0000313" key="3">
    <source>
        <dbReference type="EMBL" id="CAD9010888.1"/>
    </source>
</evidence>
<keyword evidence="2" id="KW-0812">Transmembrane</keyword>
<sequence>MDVYLWPRASAVGQVPQAVWAHQWPGNGSAADRPPEHLPFPILFAEPPDWSEGLYLGVYSPVAQDYALTFAPADPAGGSGLLGDLLVLVLLGLGIVAGVKYWMSLRWRRRLRQQIYILESSSELSEWFPSDGDDALGDQSDEDPCAVPSAGDEHCPQPHGSNPVLFMGSVPQDIQVEPAAVPGPDRARTPVATSLPP</sequence>
<protein>
    <submittedName>
        <fullName evidence="3">Uncharacterized protein</fullName>
    </submittedName>
</protein>
<gene>
    <name evidence="3" type="ORF">EGYM00392_LOCUS21988</name>
</gene>
<keyword evidence="2" id="KW-0472">Membrane</keyword>